<dbReference type="Pfam" id="PF01549">
    <property type="entry name" value="ShK"/>
    <property type="match status" value="1"/>
</dbReference>
<evidence type="ECO:0000259" key="3">
    <source>
        <dbReference type="PROSITE" id="PS51670"/>
    </source>
</evidence>
<accession>A0A150G7L2</accession>
<reference evidence="5" key="1">
    <citation type="journal article" date="2016" name="Nat. Commun.">
        <title>The Gonium pectorale genome demonstrates co-option of cell cycle regulation during the evolution of multicellularity.</title>
        <authorList>
            <person name="Hanschen E.R."/>
            <person name="Marriage T.N."/>
            <person name="Ferris P.J."/>
            <person name="Hamaji T."/>
            <person name="Toyoda A."/>
            <person name="Fujiyama A."/>
            <person name="Neme R."/>
            <person name="Noguchi H."/>
            <person name="Minakuchi Y."/>
            <person name="Suzuki M."/>
            <person name="Kawai-Toyooka H."/>
            <person name="Smith D.R."/>
            <person name="Sparks H."/>
            <person name="Anderson J."/>
            <person name="Bakaric R."/>
            <person name="Luria V."/>
            <person name="Karger A."/>
            <person name="Kirschner M.W."/>
            <person name="Durand P.M."/>
            <person name="Michod R.E."/>
            <person name="Nozaki H."/>
            <person name="Olson B.J."/>
        </authorList>
    </citation>
    <scope>NUCLEOTIDE SEQUENCE [LARGE SCALE GENOMIC DNA]</scope>
    <source>
        <strain evidence="5">NIES-2863</strain>
    </source>
</reference>
<feature type="region of interest" description="Disordered" evidence="2">
    <location>
        <begin position="1"/>
        <end position="40"/>
    </location>
</feature>
<feature type="compositionally biased region" description="Gly residues" evidence="2">
    <location>
        <begin position="171"/>
        <end position="189"/>
    </location>
</feature>
<dbReference type="EMBL" id="LSYV01000057">
    <property type="protein sequence ID" value="KXZ45330.1"/>
    <property type="molecule type" value="Genomic_DNA"/>
</dbReference>
<protein>
    <recommendedName>
        <fullName evidence="3">ShKT domain-containing protein</fullName>
    </recommendedName>
</protein>
<keyword evidence="1" id="KW-0175">Coiled coil</keyword>
<dbReference type="Proteomes" id="UP000075714">
    <property type="component" value="Unassembled WGS sequence"/>
</dbReference>
<dbReference type="OrthoDB" id="5795902at2759"/>
<dbReference type="SMART" id="SM00254">
    <property type="entry name" value="ShKT"/>
    <property type="match status" value="1"/>
</dbReference>
<evidence type="ECO:0000256" key="2">
    <source>
        <dbReference type="SAM" id="MobiDB-lite"/>
    </source>
</evidence>
<dbReference type="PROSITE" id="PS51670">
    <property type="entry name" value="SHKT"/>
    <property type="match status" value="1"/>
</dbReference>
<dbReference type="STRING" id="33097.A0A150G7L2"/>
<feature type="compositionally biased region" description="Basic and acidic residues" evidence="2">
    <location>
        <begin position="23"/>
        <end position="40"/>
    </location>
</feature>
<comment type="caution">
    <text evidence="4">The sequence shown here is derived from an EMBL/GenBank/DDBJ whole genome shotgun (WGS) entry which is preliminary data.</text>
</comment>
<dbReference type="Gene3D" id="2.60.40.1180">
    <property type="entry name" value="Golgi alpha-mannosidase II"/>
    <property type="match status" value="1"/>
</dbReference>
<gene>
    <name evidence="4" type="ORF">GPECTOR_56g427</name>
</gene>
<dbReference type="AlphaFoldDB" id="A0A150G7L2"/>
<name>A0A150G7L2_GONPE</name>
<dbReference type="InterPro" id="IPR013780">
    <property type="entry name" value="Glyco_hydro_b"/>
</dbReference>
<proteinExistence type="predicted"/>
<keyword evidence="5" id="KW-1185">Reference proteome</keyword>
<feature type="domain" description="ShKT" evidence="3">
    <location>
        <begin position="45"/>
        <end position="80"/>
    </location>
</feature>
<sequence length="323" mass="33830">MRFGVRDATRFPFRITPRPGPPHSRDLPDEDKKWSREVPEGDATCADKHKACKDWAAAGECTKNAGFMLDACPYSCPDGCPHPIDPPGPKSTALVRDLWLQEDVGVFTARFTALKVEPHEARLVTLRWLEPADAAKLAASLDFGPRALANSVRAAATALKLGAAPRKDDGASGGGGGAAKEGGAAAGKDGGAEHFLRAKELETEVQRLHNQIKSRDREIAKMQKELDEVQCSKDHGAAAGDAAAATEAARRAALAAAGLEDGAGAGAGAGGASTQPAAAWLSWTESKVSLGLNVALAVLVGLLLAQQPRHAARRMGKTSRDLQ</sequence>
<organism evidence="4 5">
    <name type="scientific">Gonium pectorale</name>
    <name type="common">Green alga</name>
    <dbReference type="NCBI Taxonomy" id="33097"/>
    <lineage>
        <taxon>Eukaryota</taxon>
        <taxon>Viridiplantae</taxon>
        <taxon>Chlorophyta</taxon>
        <taxon>core chlorophytes</taxon>
        <taxon>Chlorophyceae</taxon>
        <taxon>CS clade</taxon>
        <taxon>Chlamydomonadales</taxon>
        <taxon>Volvocaceae</taxon>
        <taxon>Gonium</taxon>
    </lineage>
</organism>
<feature type="coiled-coil region" evidence="1">
    <location>
        <begin position="198"/>
        <end position="232"/>
    </location>
</feature>
<evidence type="ECO:0000313" key="4">
    <source>
        <dbReference type="EMBL" id="KXZ45330.1"/>
    </source>
</evidence>
<dbReference type="InterPro" id="IPR003582">
    <property type="entry name" value="ShKT_dom"/>
</dbReference>
<feature type="region of interest" description="Disordered" evidence="2">
    <location>
        <begin position="164"/>
        <end position="189"/>
    </location>
</feature>
<evidence type="ECO:0000256" key="1">
    <source>
        <dbReference type="SAM" id="Coils"/>
    </source>
</evidence>
<evidence type="ECO:0000313" key="5">
    <source>
        <dbReference type="Proteomes" id="UP000075714"/>
    </source>
</evidence>